<proteinExistence type="predicted"/>
<reference evidence="2 3" key="1">
    <citation type="submission" date="2014-04" db="EMBL/GenBank/DDBJ databases">
        <authorList>
            <consortium name="DOE Joint Genome Institute"/>
            <person name="Kuo A."/>
            <person name="Kohler A."/>
            <person name="Nagy L.G."/>
            <person name="Floudas D."/>
            <person name="Copeland A."/>
            <person name="Barry K.W."/>
            <person name="Cichocki N."/>
            <person name="Veneault-Fourrey C."/>
            <person name="LaButti K."/>
            <person name="Lindquist E.A."/>
            <person name="Lipzen A."/>
            <person name="Lundell T."/>
            <person name="Morin E."/>
            <person name="Murat C."/>
            <person name="Sun H."/>
            <person name="Tunlid A."/>
            <person name="Henrissat B."/>
            <person name="Grigoriev I.V."/>
            <person name="Hibbett D.S."/>
            <person name="Martin F."/>
            <person name="Nordberg H.P."/>
            <person name="Cantor M.N."/>
            <person name="Hua S.X."/>
        </authorList>
    </citation>
    <scope>NUCLEOTIDE SEQUENCE [LARGE SCALE GENOMIC DNA]</scope>
    <source>
        <strain evidence="2 3">LaAM-08-1</strain>
    </source>
</reference>
<dbReference type="EMBL" id="KN839056">
    <property type="protein sequence ID" value="KIJ91103.1"/>
    <property type="molecule type" value="Genomic_DNA"/>
</dbReference>
<organism evidence="2 3">
    <name type="scientific">Laccaria amethystina LaAM-08-1</name>
    <dbReference type="NCBI Taxonomy" id="1095629"/>
    <lineage>
        <taxon>Eukaryota</taxon>
        <taxon>Fungi</taxon>
        <taxon>Dikarya</taxon>
        <taxon>Basidiomycota</taxon>
        <taxon>Agaricomycotina</taxon>
        <taxon>Agaricomycetes</taxon>
        <taxon>Agaricomycetidae</taxon>
        <taxon>Agaricales</taxon>
        <taxon>Agaricineae</taxon>
        <taxon>Hydnangiaceae</taxon>
        <taxon>Laccaria</taxon>
    </lineage>
</organism>
<name>A0A0C9WSP9_9AGAR</name>
<feature type="region of interest" description="Disordered" evidence="1">
    <location>
        <begin position="364"/>
        <end position="607"/>
    </location>
</feature>
<dbReference type="AlphaFoldDB" id="A0A0C9WSP9"/>
<feature type="compositionally biased region" description="Basic and acidic residues" evidence="1">
    <location>
        <begin position="390"/>
        <end position="399"/>
    </location>
</feature>
<accession>A0A0C9WSP9</accession>
<evidence type="ECO:0000313" key="3">
    <source>
        <dbReference type="Proteomes" id="UP000054477"/>
    </source>
</evidence>
<dbReference type="STRING" id="1095629.A0A0C9WSP9"/>
<feature type="region of interest" description="Disordered" evidence="1">
    <location>
        <begin position="300"/>
        <end position="351"/>
    </location>
</feature>
<feature type="compositionally biased region" description="Basic residues" evidence="1">
    <location>
        <begin position="379"/>
        <end position="389"/>
    </location>
</feature>
<gene>
    <name evidence="2" type="ORF">K443DRAFT_126330</name>
</gene>
<dbReference type="Proteomes" id="UP000054477">
    <property type="component" value="Unassembled WGS sequence"/>
</dbReference>
<protein>
    <submittedName>
        <fullName evidence="2">Uncharacterized protein</fullName>
    </submittedName>
</protein>
<sequence>MTGRKWTEPAQEVWLRKRFPAFLQADSTPLRKKFLSDVYLEWQKEYPDPEPTTAELAAAGGSLEAAVAAKRKAKDKQIKAWFDNRKRPTMSGSVDQKSDIGLRAVLNLTKTRAWQPWQAYADLMYKTLKPDIDRGYADLLEKWISEHPEGETEGEKKPNRFAYMNAFLKEKFEAESEEMREEVEAHRLKMVEIAPDEVNRQYQIAINKLPMTFATITENIAKQTGWNIMIMAGGPRPNNEGKITTLIYSAGKTKDGRTYQEFLGSEKMGVIEDGFDDFLNECFSLDDCGERAMDDVELGDQQDEVKSNEPKKAKAKSQGELKNKTVTKGDGDLEARPTSSRKSEYELQKEKNVAGNKALLASLKDPEFEEAMEELKKQAAAKRKNKKEKPKPNPEERRTSARLNDGAEMIKSAETESASVHKPSDGNKVDMSANAEQSGTGVLELDKRGDVAKAIPDAGRDGLEGDDAASDEAKGKDSVEKPEAINEGDKDHAKTGSAEMSQSGLPETANHTDSDGDVVMNDLLGGNRARGATTSIPPPLNDQRPASSPAPANATPASTSGVDTLSTNDSPLAPSDQPTSANATPASTCGDNSPPAPSTEPPLSIAPAPAFLSPATLAHLRGASPTEAWQNLITTFLHFEEASPPTGKLSTTSRPREVSLWIKRHLNKKHEPVPVSGDYGSRFQLWWRAIQPDWRKQTDGPLSRDVPDKESWASLKKGGSAGLYIVVMALSWWVLTLKAGSDDPQVWATIDDITWVLSSVMPTCRPTILESRSVKRASPDTPGTDMTELPPSKRVKV</sequence>
<evidence type="ECO:0000313" key="2">
    <source>
        <dbReference type="EMBL" id="KIJ91103.1"/>
    </source>
</evidence>
<feature type="region of interest" description="Disordered" evidence="1">
    <location>
        <begin position="772"/>
        <end position="797"/>
    </location>
</feature>
<evidence type="ECO:0000256" key="1">
    <source>
        <dbReference type="SAM" id="MobiDB-lite"/>
    </source>
</evidence>
<feature type="compositionally biased region" description="Polar residues" evidence="1">
    <location>
        <begin position="561"/>
        <end position="591"/>
    </location>
</feature>
<dbReference type="HOGENOM" id="CLU_020082_0_0_1"/>
<keyword evidence="3" id="KW-1185">Reference proteome</keyword>
<feature type="compositionally biased region" description="Basic and acidic residues" evidence="1">
    <location>
        <begin position="471"/>
        <end position="494"/>
    </location>
</feature>
<feature type="compositionally biased region" description="Low complexity" evidence="1">
    <location>
        <begin position="545"/>
        <end position="560"/>
    </location>
</feature>
<dbReference type="OrthoDB" id="3250313at2759"/>
<reference evidence="3" key="2">
    <citation type="submission" date="2015-01" db="EMBL/GenBank/DDBJ databases">
        <title>Evolutionary Origins and Diversification of the Mycorrhizal Mutualists.</title>
        <authorList>
            <consortium name="DOE Joint Genome Institute"/>
            <consortium name="Mycorrhizal Genomics Consortium"/>
            <person name="Kohler A."/>
            <person name="Kuo A."/>
            <person name="Nagy L.G."/>
            <person name="Floudas D."/>
            <person name="Copeland A."/>
            <person name="Barry K.W."/>
            <person name="Cichocki N."/>
            <person name="Veneault-Fourrey C."/>
            <person name="LaButti K."/>
            <person name="Lindquist E.A."/>
            <person name="Lipzen A."/>
            <person name="Lundell T."/>
            <person name="Morin E."/>
            <person name="Murat C."/>
            <person name="Riley R."/>
            <person name="Ohm R."/>
            <person name="Sun H."/>
            <person name="Tunlid A."/>
            <person name="Henrissat B."/>
            <person name="Grigoriev I.V."/>
            <person name="Hibbett D.S."/>
            <person name="Martin F."/>
        </authorList>
    </citation>
    <scope>NUCLEOTIDE SEQUENCE [LARGE SCALE GENOMIC DNA]</scope>
    <source>
        <strain evidence="3">LaAM-08-1</strain>
    </source>
</reference>
<feature type="compositionally biased region" description="Basic and acidic residues" evidence="1">
    <location>
        <begin position="303"/>
        <end position="351"/>
    </location>
</feature>
<feature type="compositionally biased region" description="Polar residues" evidence="1">
    <location>
        <begin position="498"/>
        <end position="511"/>
    </location>
</feature>